<name>A0A2I2MHG1_9BACT</name>
<accession>A0A2I2MHG1</accession>
<sequence>MQATSQAQAAYWPVVLWNCTIRRRPFGRTRILCIDDKPHDARFSCGEQATPCGRHEKPHAQALPLHTDMRRNTHKTEPQNIVLCKAAAKSPRRVEKRDRARRKAVEAEDRFVITVFDSEEGFRAAEVMALTCRAMQKIVRSASPQSND</sequence>
<dbReference type="AlphaFoldDB" id="A0A2I2MHG1"/>
<feature type="region of interest" description="Disordered" evidence="1">
    <location>
        <begin position="50"/>
        <end position="78"/>
    </location>
</feature>
<dbReference type="RefSeq" id="WP_161781775.1">
    <property type="nucleotide sequence ID" value="NZ_JPGK01000014.1"/>
</dbReference>
<gene>
    <name evidence="2" type="ORF">LFTS_01759</name>
</gene>
<proteinExistence type="predicted"/>
<protein>
    <submittedName>
        <fullName evidence="2">Uncharacterized protein</fullName>
    </submittedName>
</protein>
<reference evidence="2" key="1">
    <citation type="submission" date="2017-12" db="EMBL/GenBank/DDBJ databases">
        <authorList>
            <consortium name="SysMetEx"/>
        </authorList>
    </citation>
    <scope>NUCLEOTIDE SEQUENCE</scope>
    <source>
        <strain evidence="2">Pb_238</strain>
    </source>
</reference>
<feature type="compositionally biased region" description="Basic and acidic residues" evidence="1">
    <location>
        <begin position="67"/>
        <end position="77"/>
    </location>
</feature>
<dbReference type="EMBL" id="LT966316">
    <property type="protein sequence ID" value="SOU93111.1"/>
    <property type="molecule type" value="Genomic_DNA"/>
</dbReference>
<organism evidence="2">
    <name type="scientific">Leptospirillum ferriphilum</name>
    <dbReference type="NCBI Taxonomy" id="178606"/>
    <lineage>
        <taxon>Bacteria</taxon>
        <taxon>Pseudomonadati</taxon>
        <taxon>Nitrospirota</taxon>
        <taxon>Nitrospiria</taxon>
        <taxon>Nitrospirales</taxon>
        <taxon>Nitrospiraceae</taxon>
        <taxon>Leptospirillum</taxon>
    </lineage>
</organism>
<evidence type="ECO:0000313" key="2">
    <source>
        <dbReference type="EMBL" id="SOU93111.1"/>
    </source>
</evidence>
<evidence type="ECO:0000256" key="1">
    <source>
        <dbReference type="SAM" id="MobiDB-lite"/>
    </source>
</evidence>